<feature type="signal peptide" evidence="2">
    <location>
        <begin position="1"/>
        <end position="34"/>
    </location>
</feature>
<feature type="chain" id="PRO_5002611373" description="ABC transporter permease" evidence="2">
    <location>
        <begin position="35"/>
        <end position="141"/>
    </location>
</feature>
<reference evidence="3 4" key="1">
    <citation type="journal article" date="2012" name="PLoS ONE">
        <title>Evolution of Burkholderia pseudomallei in recurrent melioidosis.</title>
        <authorList>
            <person name="Hayden H.S."/>
            <person name="Lim R."/>
            <person name="Brittnacher M.J."/>
            <person name="Sims E.H."/>
            <person name="Ramage E.R."/>
            <person name="Fong C."/>
            <person name="Wu Z."/>
            <person name="Crist E."/>
            <person name="Chang J."/>
            <person name="Zhou Y."/>
            <person name="Radey M."/>
            <person name="Rohmer L."/>
            <person name="Haugen E."/>
            <person name="Gillett W."/>
            <person name="Wuthiekanun V."/>
            <person name="Peacock S.J."/>
            <person name="Kaul R."/>
            <person name="Miller S.I."/>
            <person name="Manoil C."/>
            <person name="Jacobs M.A."/>
        </authorList>
    </citation>
    <scope>NUCLEOTIDE SEQUENCE [LARGE SCALE GENOMIC DNA]</scope>
    <source>
        <strain evidence="3 4">1026b</strain>
    </source>
</reference>
<dbReference type="EMBL" id="CP002834">
    <property type="protein sequence ID" value="AFI68343.1"/>
    <property type="molecule type" value="Genomic_DNA"/>
</dbReference>
<proteinExistence type="predicted"/>
<keyword evidence="1" id="KW-1133">Transmembrane helix</keyword>
<dbReference type="Proteomes" id="UP000010087">
    <property type="component" value="Chromosome 2"/>
</dbReference>
<evidence type="ECO:0000313" key="3">
    <source>
        <dbReference type="EMBL" id="AFI68343.1"/>
    </source>
</evidence>
<protein>
    <recommendedName>
        <fullName evidence="5">ABC transporter permease</fullName>
    </recommendedName>
</protein>
<accession>A0A0H3HVJ9</accession>
<evidence type="ECO:0000256" key="1">
    <source>
        <dbReference type="SAM" id="Phobius"/>
    </source>
</evidence>
<dbReference type="Pfam" id="PF09490">
    <property type="entry name" value="CbtA"/>
    <property type="match status" value="1"/>
</dbReference>
<sequence>MIMAGMRRFAATRIRHWNASIVAGLAFVASVAAAQCGLPAVDEMPPALPGALPWKFRAAAIAMQAVPWAVIGLLFGYLAARSGIPGRRDAGVGFRPAPISTTASPTAAAFLAPARAGRLPGFANASHGIDCSVGRARANRR</sequence>
<dbReference type="AlphaFoldDB" id="A0A0H3HVJ9"/>
<dbReference type="PATRIC" id="fig|884204.3.peg.4143"/>
<keyword evidence="1" id="KW-0472">Membrane</keyword>
<keyword evidence="1" id="KW-0812">Transmembrane</keyword>
<evidence type="ECO:0008006" key="5">
    <source>
        <dbReference type="Google" id="ProtNLM"/>
    </source>
</evidence>
<keyword evidence="2" id="KW-0732">Signal</keyword>
<dbReference type="KEGG" id="bpz:BP1026B_II0058"/>
<evidence type="ECO:0000256" key="2">
    <source>
        <dbReference type="SAM" id="SignalP"/>
    </source>
</evidence>
<dbReference type="InterPro" id="IPR012666">
    <property type="entry name" value="CbtA_put"/>
</dbReference>
<feature type="transmembrane region" description="Helical" evidence="1">
    <location>
        <begin position="58"/>
        <end position="80"/>
    </location>
</feature>
<name>A0A0H3HVJ9_BURP2</name>
<organism evidence="3 4">
    <name type="scientific">Burkholderia pseudomallei (strain 1026b)</name>
    <dbReference type="NCBI Taxonomy" id="884204"/>
    <lineage>
        <taxon>Bacteria</taxon>
        <taxon>Pseudomonadati</taxon>
        <taxon>Pseudomonadota</taxon>
        <taxon>Betaproteobacteria</taxon>
        <taxon>Burkholderiales</taxon>
        <taxon>Burkholderiaceae</taxon>
        <taxon>Burkholderia</taxon>
        <taxon>pseudomallei group</taxon>
    </lineage>
</organism>
<evidence type="ECO:0000313" key="4">
    <source>
        <dbReference type="Proteomes" id="UP000010087"/>
    </source>
</evidence>
<gene>
    <name evidence="3" type="ordered locus">BP1026B_II0058</name>
</gene>